<evidence type="ECO:0000313" key="3">
    <source>
        <dbReference type="Proteomes" id="UP000045285"/>
    </source>
</evidence>
<evidence type="ECO:0000313" key="4">
    <source>
        <dbReference type="Proteomes" id="UP000046373"/>
    </source>
</evidence>
<dbReference type="Proteomes" id="UP000045285">
    <property type="component" value="Unassembled WGS sequence"/>
</dbReference>
<gene>
    <name evidence="1" type="ORF">MPL3356_300204</name>
    <name evidence="2" type="ORF">MPLDJ20_70050</name>
</gene>
<accession>A0A090FTW6</accession>
<keyword evidence="3" id="KW-1185">Reference proteome</keyword>
<dbReference type="AlphaFoldDB" id="A0A090FTW6"/>
<protein>
    <submittedName>
        <fullName evidence="2">Uncharacterized protein</fullName>
    </submittedName>
</protein>
<dbReference type="EMBL" id="CCNB01000044">
    <property type="protein sequence ID" value="CDX45106.1"/>
    <property type="molecule type" value="Genomic_DNA"/>
</dbReference>
<reference evidence="2 4" key="2">
    <citation type="submission" date="2014-08" db="EMBL/GenBank/DDBJ databases">
        <authorList>
            <person name="Moulin Lionel"/>
        </authorList>
    </citation>
    <scope>NUCLEOTIDE SEQUENCE [LARGE SCALE GENOMIC DNA]</scope>
</reference>
<proteinExistence type="predicted"/>
<evidence type="ECO:0000313" key="2">
    <source>
        <dbReference type="EMBL" id="CDX45106.1"/>
    </source>
</evidence>
<dbReference type="Proteomes" id="UP000046373">
    <property type="component" value="Unassembled WGS sequence"/>
</dbReference>
<sequence length="79" mass="8727">MGTFSDLDKKLTENIYDHGSRLTDPSADLPRRVVETVGLLMPFIQPEAREAVRLQILGIIHEHIFDEIETGPGDPAAGD</sequence>
<evidence type="ECO:0000313" key="1">
    <source>
        <dbReference type="EMBL" id="CDX19970.1"/>
    </source>
</evidence>
<dbReference type="EMBL" id="CCMZ01000024">
    <property type="protein sequence ID" value="CDX19970.1"/>
    <property type="molecule type" value="Genomic_DNA"/>
</dbReference>
<reference evidence="3" key="1">
    <citation type="submission" date="2014-08" db="EMBL/GenBank/DDBJ databases">
        <authorList>
            <person name="Moulin L."/>
        </authorList>
    </citation>
    <scope>NUCLEOTIDE SEQUENCE [LARGE SCALE GENOMIC DNA]</scope>
</reference>
<name>A0A090FTW6_MESPL</name>
<organism evidence="2 4">
    <name type="scientific">Mesorhizobium plurifarium</name>
    <dbReference type="NCBI Taxonomy" id="69974"/>
    <lineage>
        <taxon>Bacteria</taxon>
        <taxon>Pseudomonadati</taxon>
        <taxon>Pseudomonadota</taxon>
        <taxon>Alphaproteobacteria</taxon>
        <taxon>Hyphomicrobiales</taxon>
        <taxon>Phyllobacteriaceae</taxon>
        <taxon>Mesorhizobium</taxon>
    </lineage>
</organism>